<feature type="transmembrane region" description="Helical" evidence="1">
    <location>
        <begin position="121"/>
        <end position="142"/>
    </location>
</feature>
<name>A0ABX0YHU5_9PSED</name>
<keyword evidence="1" id="KW-0472">Membrane</keyword>
<evidence type="ECO:0000256" key="1">
    <source>
        <dbReference type="SAM" id="Phobius"/>
    </source>
</evidence>
<evidence type="ECO:0000313" key="3">
    <source>
        <dbReference type="Proteomes" id="UP000746535"/>
    </source>
</evidence>
<dbReference type="Proteomes" id="UP000746535">
    <property type="component" value="Unassembled WGS sequence"/>
</dbReference>
<protein>
    <recommendedName>
        <fullName evidence="4">Intracellular septation protein A</fullName>
    </recommendedName>
</protein>
<keyword evidence="3" id="KW-1185">Reference proteome</keyword>
<accession>A0ABX0YHU5</accession>
<organism evidence="2 3">
    <name type="scientific">Pseudomonas quercus</name>
    <dbReference type="NCBI Taxonomy" id="2722792"/>
    <lineage>
        <taxon>Bacteria</taxon>
        <taxon>Pseudomonadati</taxon>
        <taxon>Pseudomonadota</taxon>
        <taxon>Gammaproteobacteria</taxon>
        <taxon>Pseudomonadales</taxon>
        <taxon>Pseudomonadaceae</taxon>
        <taxon>Pseudomonas</taxon>
    </lineage>
</organism>
<dbReference type="RefSeq" id="WP_168085212.1">
    <property type="nucleotide sequence ID" value="NZ_JAAVJI010000011.1"/>
</dbReference>
<sequence>MNPLTILQDSFYFFRTHLLAIVQLCLPLLLLQSLAEQLVDHHVAENVRGAFDILVALLFYPLYTAALILYLDSRSNGEQPSLKMLLGMGVRLWPRFALLAAISSLAILLGMALWLLPGLWLMARLAFAEYLLVLRGLSPLAAIKQSFELTRGPFWRVLGCVLAVLLPLWLIDYASVAVFPDDDSLPLSIALDTLNGLVQLMTTVVLFRLFMLVTDPTLREPRT</sequence>
<evidence type="ECO:0000313" key="2">
    <source>
        <dbReference type="EMBL" id="NJP02492.1"/>
    </source>
</evidence>
<keyword evidence="1" id="KW-1133">Transmembrane helix</keyword>
<feature type="transmembrane region" description="Helical" evidence="1">
    <location>
        <begin position="92"/>
        <end position="115"/>
    </location>
</feature>
<proteinExistence type="predicted"/>
<comment type="caution">
    <text evidence="2">The sequence shown here is derived from an EMBL/GenBank/DDBJ whole genome shotgun (WGS) entry which is preliminary data.</text>
</comment>
<dbReference type="EMBL" id="JAAVJI010000011">
    <property type="protein sequence ID" value="NJP02492.1"/>
    <property type="molecule type" value="Genomic_DNA"/>
</dbReference>
<reference evidence="2 3" key="1">
    <citation type="submission" date="2020-03" db="EMBL/GenBank/DDBJ databases">
        <authorList>
            <person name="Wang L."/>
            <person name="He N."/>
            <person name="Li Y."/>
            <person name="Fang Y."/>
            <person name="Zhang F."/>
        </authorList>
    </citation>
    <scope>NUCLEOTIDE SEQUENCE [LARGE SCALE GENOMIC DNA]</scope>
    <source>
        <strain evidence="3">hsmgli-8</strain>
    </source>
</reference>
<feature type="transmembrane region" description="Helical" evidence="1">
    <location>
        <begin position="196"/>
        <end position="214"/>
    </location>
</feature>
<gene>
    <name evidence="2" type="ORF">HBH25_16710</name>
</gene>
<keyword evidence="1" id="KW-0812">Transmembrane</keyword>
<feature type="transmembrane region" description="Helical" evidence="1">
    <location>
        <begin position="154"/>
        <end position="176"/>
    </location>
</feature>
<evidence type="ECO:0008006" key="4">
    <source>
        <dbReference type="Google" id="ProtNLM"/>
    </source>
</evidence>
<feature type="transmembrane region" description="Helical" evidence="1">
    <location>
        <begin position="51"/>
        <end position="71"/>
    </location>
</feature>